<gene>
    <name evidence="2" type="ORF">DLP05_003</name>
</gene>
<evidence type="ECO:0000313" key="2">
    <source>
        <dbReference type="EMBL" id="ATS92281.1"/>
    </source>
</evidence>
<dbReference type="EMBL" id="MG189906">
    <property type="protein sequence ID" value="ATS92281.1"/>
    <property type="molecule type" value="Genomic_DNA"/>
</dbReference>
<keyword evidence="3" id="KW-1185">Reference proteome</keyword>
<feature type="coiled-coil region" evidence="1">
    <location>
        <begin position="116"/>
        <end position="143"/>
    </location>
</feature>
<reference evidence="2 3" key="2">
    <citation type="submission" date="2017-11" db="EMBL/GenBank/DDBJ databases">
        <title>Lysogenic conversion of Stenotrophomonas maltophilia by temperate phage DLP4.</title>
        <authorList>
            <person name="Dennis J."/>
            <person name="Stothard P."/>
        </authorList>
    </citation>
    <scope>NUCLEOTIDE SEQUENCE [LARGE SCALE GENOMIC DNA]</scope>
</reference>
<keyword evidence="1" id="KW-0175">Coiled coil</keyword>
<dbReference type="Gene3D" id="3.90.1530.10">
    <property type="entry name" value="Conserved hypothetical protein from pyrococcus furiosus pfu- 392566-001, ParB domain"/>
    <property type="match status" value="1"/>
</dbReference>
<dbReference type="Proteomes" id="UP000241675">
    <property type="component" value="Segment"/>
</dbReference>
<protein>
    <submittedName>
        <fullName evidence="2">ParB-like nuclease domain protein</fullName>
    </submittedName>
</protein>
<accession>A0A2D2W2A8</accession>
<dbReference type="OrthoDB" id="3800at10239"/>
<proteinExistence type="predicted"/>
<dbReference type="InterPro" id="IPR036086">
    <property type="entry name" value="ParB/Sulfiredoxin_sf"/>
</dbReference>
<reference evidence="3" key="1">
    <citation type="submission" date="2017-10" db="EMBL/GenBank/DDBJ databases">
        <authorList>
            <person name="Peters D.L."/>
        </authorList>
    </citation>
    <scope>NUCLEOTIDE SEQUENCE [LARGE SCALE GENOMIC DNA]</scope>
</reference>
<dbReference type="SUPFAM" id="SSF110849">
    <property type="entry name" value="ParB/Sulfiredoxin"/>
    <property type="match status" value="1"/>
</dbReference>
<evidence type="ECO:0000313" key="3">
    <source>
        <dbReference type="Proteomes" id="UP000241675"/>
    </source>
</evidence>
<sequence length="446" mass="49225">MKLESYVAVEESLSNKLQKTWRSEAVKLYAKMLRKVEQEDFDGARKLVEQIDLTDVGTKNKAAIRSHLRAAMIYGARNASGLNSSITEAGQYKELMDRVEAVMLASLEWNATAYTVKAALQSIARAEKAHAEAEQVVKKAATKKRFVQEFVSFQKDGDDMIQLVSSLHTNRLATYGFTAEAEVLGIETYKLVAVLDGRTSEFCRMINGHTFQVSDARDTILQVLNLENPDDAKFIQPWPNQSKANMAEFSKMTTAELTALNLHIPPFHPGCRTVCVPVSKALIAGPSRILANPDTVPVKVNDTVYAVSTLTQQRAMNQLDKLANGKTVLNTDVAFSKVTDTQGAVTAMTNVPASAIKEKEVAFGNLVPTQDEVSVDGVADYIAKIGKSQEELPLVVVLDGKYYVQDGHHRLVAMYLQKKRKVAVRLAVLESVDTDDALNLVFNWVE</sequence>
<name>A0A2D2W2A8_9CAUD</name>
<organism evidence="2 3">
    <name type="scientific">Stenotrophomonas phage vB_SmaS_DLP_5</name>
    <dbReference type="NCBI Taxonomy" id="2044561"/>
    <lineage>
        <taxon>Viruses</taxon>
        <taxon>Duplodnaviria</taxon>
        <taxon>Heunggongvirae</taxon>
        <taxon>Uroviricota</taxon>
        <taxon>Caudoviricetes</taxon>
        <taxon>Delepquintavirus</taxon>
        <taxon>Delepquintavirus DLP5</taxon>
    </lineage>
</organism>
<dbReference type="CDD" id="cd16387">
    <property type="entry name" value="ParB_N_Srx"/>
    <property type="match status" value="1"/>
</dbReference>
<evidence type="ECO:0000256" key="1">
    <source>
        <dbReference type="SAM" id="Coils"/>
    </source>
</evidence>